<gene>
    <name evidence="2" type="ORF">NIES23_49360</name>
</gene>
<dbReference type="Gene3D" id="3.40.50.720">
    <property type="entry name" value="NAD(P)-binding Rossmann-like Domain"/>
    <property type="match status" value="1"/>
</dbReference>
<proteinExistence type="predicted"/>
<dbReference type="InterPro" id="IPR005097">
    <property type="entry name" value="Sacchrp_dh_NADP-bd"/>
</dbReference>
<name>A0A1Z4KTI1_ANAVA</name>
<dbReference type="InterPro" id="IPR036291">
    <property type="entry name" value="NAD(P)-bd_dom_sf"/>
</dbReference>
<dbReference type="PANTHER" id="PTHR43796">
    <property type="entry name" value="CARBOXYNORSPERMIDINE SYNTHASE"/>
    <property type="match status" value="1"/>
</dbReference>
<evidence type="ECO:0000259" key="1">
    <source>
        <dbReference type="Pfam" id="PF03435"/>
    </source>
</evidence>
<protein>
    <recommendedName>
        <fullName evidence="1">Saccharopine dehydrogenase NADP binding domain-containing protein</fullName>
    </recommendedName>
</protein>
<dbReference type="SUPFAM" id="SSF51735">
    <property type="entry name" value="NAD(P)-binding Rossmann-fold domains"/>
    <property type="match status" value="1"/>
</dbReference>
<accession>A0A1Z4KTI1</accession>
<evidence type="ECO:0000313" key="3">
    <source>
        <dbReference type="Proteomes" id="UP000217507"/>
    </source>
</evidence>
<dbReference type="EMBL" id="AP018216">
    <property type="protein sequence ID" value="BAY72112.1"/>
    <property type="molecule type" value="Genomic_DNA"/>
</dbReference>
<sequence>MTKNWSNGGIVTHTGVMTDRVLILGGRGRIGSSVAQDIATHTQAQITITGRSPASEKDITLPSGGRMQFLVLDLAEVDKLREAIAQSDLVIHCAGPFHYRDANVLKICIEQRVNYLDISDHRSFTSKALKYHEEAVAAGVTAIVNTGIFPGISNSMVRHDVEQFDDPEKIHLSYLVSGSGGAGITVMRTTFLGLQYPFEAWLEGKWQIVQPYSEREVVKFPPPYNNSGVYWFDMPETFTLPEAFPSVKTVITKFGSVPDFYNHLTWIAAHIFPKWLMQRRSMIEFLSHVSHFMTDVTNNFSGIGVSVRSEVTGIKNGKQAVYCSTLVHENTAVASGCGTGSMAQFLLAGKLEKPGVWPVEEALSTDLFLEAMANRGMNLNHNWL</sequence>
<dbReference type="Pfam" id="PF03435">
    <property type="entry name" value="Sacchrp_dh_NADP"/>
    <property type="match status" value="1"/>
</dbReference>
<dbReference type="Gene3D" id="3.30.360.10">
    <property type="entry name" value="Dihydrodipicolinate Reductase, domain 2"/>
    <property type="match status" value="1"/>
</dbReference>
<organism evidence="2 3">
    <name type="scientific">Trichormus variabilis NIES-23</name>
    <dbReference type="NCBI Taxonomy" id="1973479"/>
    <lineage>
        <taxon>Bacteria</taxon>
        <taxon>Bacillati</taxon>
        <taxon>Cyanobacteriota</taxon>
        <taxon>Cyanophyceae</taxon>
        <taxon>Nostocales</taxon>
        <taxon>Nostocaceae</taxon>
        <taxon>Trichormus</taxon>
    </lineage>
</organism>
<dbReference type="PANTHER" id="PTHR43796:SF2">
    <property type="entry name" value="CARBOXYNORSPERMIDINE SYNTHASE"/>
    <property type="match status" value="1"/>
</dbReference>
<dbReference type="AlphaFoldDB" id="A0A1Z4KTI1"/>
<reference evidence="2 3" key="1">
    <citation type="submission" date="2017-06" db="EMBL/GenBank/DDBJ databases">
        <title>Genome sequencing of cyanobaciteial culture collection at National Institute for Environmental Studies (NIES).</title>
        <authorList>
            <person name="Hirose Y."/>
            <person name="Shimura Y."/>
            <person name="Fujisawa T."/>
            <person name="Nakamura Y."/>
            <person name="Kawachi M."/>
        </authorList>
    </citation>
    <scope>NUCLEOTIDE SEQUENCE [LARGE SCALE GENOMIC DNA]</scope>
    <source>
        <strain evidence="2 3">NIES-23</strain>
    </source>
</reference>
<dbReference type="Proteomes" id="UP000217507">
    <property type="component" value="Chromosome"/>
</dbReference>
<evidence type="ECO:0000313" key="2">
    <source>
        <dbReference type="EMBL" id="BAY72112.1"/>
    </source>
</evidence>
<feature type="domain" description="Saccharopine dehydrogenase NADP binding" evidence="1">
    <location>
        <begin position="21"/>
        <end position="143"/>
    </location>
</feature>